<keyword evidence="2" id="KW-0378">Hydrolase</keyword>
<feature type="domain" description="Endonuclease GajA/Old nuclease/RecF-like AAA" evidence="1">
    <location>
        <begin position="1"/>
        <end position="374"/>
    </location>
</feature>
<dbReference type="PANTHER" id="PTHR43581">
    <property type="entry name" value="ATP/GTP PHOSPHATASE"/>
    <property type="match status" value="1"/>
</dbReference>
<dbReference type="STRING" id="1121432.SAMN02745219_03006"/>
<keyword evidence="2" id="KW-0540">Nuclease</keyword>
<accession>A0A1M6KZB3</accession>
<evidence type="ECO:0000313" key="2">
    <source>
        <dbReference type="EMBL" id="SHJ64192.1"/>
    </source>
</evidence>
<dbReference type="Pfam" id="PF13175">
    <property type="entry name" value="AAA_15"/>
    <property type="match status" value="1"/>
</dbReference>
<organism evidence="2 3">
    <name type="scientific">Desulfofundulus thermosubterraneus DSM 16057</name>
    <dbReference type="NCBI Taxonomy" id="1121432"/>
    <lineage>
        <taxon>Bacteria</taxon>
        <taxon>Bacillati</taxon>
        <taxon>Bacillota</taxon>
        <taxon>Clostridia</taxon>
        <taxon>Eubacteriales</taxon>
        <taxon>Peptococcaceae</taxon>
        <taxon>Desulfofundulus</taxon>
    </lineage>
</organism>
<reference evidence="3" key="1">
    <citation type="submission" date="2016-11" db="EMBL/GenBank/DDBJ databases">
        <authorList>
            <person name="Varghese N."/>
            <person name="Submissions S."/>
        </authorList>
    </citation>
    <scope>NUCLEOTIDE SEQUENCE [LARGE SCALE GENOMIC DNA]</scope>
    <source>
        <strain evidence="3">DSM 16057</strain>
    </source>
</reference>
<keyword evidence="2" id="KW-0255">Endonuclease</keyword>
<dbReference type="AlphaFoldDB" id="A0A1M6KZB3"/>
<dbReference type="EMBL" id="FQZM01000046">
    <property type="protein sequence ID" value="SHJ64192.1"/>
    <property type="molecule type" value="Genomic_DNA"/>
</dbReference>
<dbReference type="OrthoDB" id="308933at2"/>
<dbReference type="GO" id="GO:0004519">
    <property type="term" value="F:endonuclease activity"/>
    <property type="evidence" value="ECO:0007669"/>
    <property type="project" value="UniProtKB-KW"/>
</dbReference>
<evidence type="ECO:0000313" key="3">
    <source>
        <dbReference type="Proteomes" id="UP000184529"/>
    </source>
</evidence>
<dbReference type="Gene3D" id="3.40.50.300">
    <property type="entry name" value="P-loop containing nucleotide triphosphate hydrolases"/>
    <property type="match status" value="1"/>
</dbReference>
<dbReference type="Proteomes" id="UP000184529">
    <property type="component" value="Unassembled WGS sequence"/>
</dbReference>
<sequence>MKLKSLILENFRAYKERIRIDFNEGITAFIGKNDVGKSTILEALEIFFNNNLVKIAVDDPNVYIEDKIVTIGCVFTDLPKEIILDATAVTSLDEEYLLNEDGDLEIIKEFNCSLKTPKEAVFAIALHPSAEKVNDLLSLKQKELKDRLKTLGIDDKEIDLRSNPSIRKAIWQNTPDLQLSTNKIPLDKEDAKKIWESLKKHLPTFALFQADRPSTDQDAEVQDPMKVAVLEAIRSVETELQKIEATVREKATEVALRTINKLKEMDLSLASQLNPEFKSEPKWDSIFKLTLTGDNGISINKRGSGVRRLILLNFFRAEAERKQKEQGSSGIIYAIEEPETSQHPTNQKLLVDALMDLSEQGNCQIILTTHVPGLAGLLPTECLRYVERDEHGNNNVRSGDENVYKLIANDLGILPDKRIKVLIFVEGPNDVTFLKHISAMLHKHDPSLPDLATDSRVAIIPLGGSTLKQWVEEHYLKGLDLPEIHIYDRDTQNPPKYQDVVNRVNARGDRSWATLTGKRELENYLHPDAIYEVLGVRINYTDEDDVPKLVAQAINNDYNNKYAPINEKRVKKLLNDEVAQRMTYDRLQDIDPNGEVISWLKQIAIRL</sequence>
<evidence type="ECO:0000259" key="1">
    <source>
        <dbReference type="Pfam" id="PF13175"/>
    </source>
</evidence>
<proteinExistence type="predicted"/>
<protein>
    <submittedName>
        <fullName evidence="2">Predicted ATP-dependent endonuclease of the OLD family, contains P-loop ATPase and TOPRIM domains</fullName>
    </submittedName>
</protein>
<dbReference type="InterPro" id="IPR051396">
    <property type="entry name" value="Bact_Antivir_Def_Nuclease"/>
</dbReference>
<name>A0A1M6KZB3_9FIRM</name>
<keyword evidence="3" id="KW-1185">Reference proteome</keyword>
<dbReference type="InterPro" id="IPR041685">
    <property type="entry name" value="AAA_GajA/Old/RecF-like"/>
</dbReference>
<gene>
    <name evidence="2" type="ORF">SAMN02745219_03006</name>
</gene>
<dbReference type="PANTHER" id="PTHR43581:SF4">
    <property type="entry name" value="ATP_GTP PHOSPHATASE"/>
    <property type="match status" value="1"/>
</dbReference>
<dbReference type="SUPFAM" id="SSF52540">
    <property type="entry name" value="P-loop containing nucleoside triphosphate hydrolases"/>
    <property type="match status" value="1"/>
</dbReference>
<dbReference type="RefSeq" id="WP_072870845.1">
    <property type="nucleotide sequence ID" value="NZ_FQZM01000046.1"/>
</dbReference>
<dbReference type="InterPro" id="IPR027417">
    <property type="entry name" value="P-loop_NTPase"/>
</dbReference>